<dbReference type="EMBL" id="MU006217">
    <property type="protein sequence ID" value="KAF2831974.1"/>
    <property type="molecule type" value="Genomic_DNA"/>
</dbReference>
<protein>
    <submittedName>
        <fullName evidence="1">Uncharacterized protein</fullName>
    </submittedName>
</protein>
<reference evidence="1" key="1">
    <citation type="journal article" date="2020" name="Stud. Mycol.">
        <title>101 Dothideomycetes genomes: a test case for predicting lifestyles and emergence of pathogens.</title>
        <authorList>
            <person name="Haridas S."/>
            <person name="Albert R."/>
            <person name="Binder M."/>
            <person name="Bloem J."/>
            <person name="Labutti K."/>
            <person name="Salamov A."/>
            <person name="Andreopoulos B."/>
            <person name="Baker S."/>
            <person name="Barry K."/>
            <person name="Bills G."/>
            <person name="Bluhm B."/>
            <person name="Cannon C."/>
            <person name="Castanera R."/>
            <person name="Culley D."/>
            <person name="Daum C."/>
            <person name="Ezra D."/>
            <person name="Gonzalez J."/>
            <person name="Henrissat B."/>
            <person name="Kuo A."/>
            <person name="Liang C."/>
            <person name="Lipzen A."/>
            <person name="Lutzoni F."/>
            <person name="Magnuson J."/>
            <person name="Mondo S."/>
            <person name="Nolan M."/>
            <person name="Ohm R."/>
            <person name="Pangilinan J."/>
            <person name="Park H.-J."/>
            <person name="Ramirez L."/>
            <person name="Alfaro M."/>
            <person name="Sun H."/>
            <person name="Tritt A."/>
            <person name="Yoshinaga Y."/>
            <person name="Zwiers L.-H."/>
            <person name="Turgeon B."/>
            <person name="Goodwin S."/>
            <person name="Spatafora J."/>
            <person name="Crous P."/>
            <person name="Grigoriev I."/>
        </authorList>
    </citation>
    <scope>NUCLEOTIDE SEQUENCE</scope>
    <source>
        <strain evidence="1">CBS 113818</strain>
    </source>
</reference>
<name>A0A6A7AGD0_9PLEO</name>
<dbReference type="Proteomes" id="UP000799424">
    <property type="component" value="Unassembled WGS sequence"/>
</dbReference>
<proteinExistence type="predicted"/>
<evidence type="ECO:0000313" key="1">
    <source>
        <dbReference type="EMBL" id="KAF2831974.1"/>
    </source>
</evidence>
<dbReference type="AlphaFoldDB" id="A0A6A7AGD0"/>
<feature type="non-terminal residue" evidence="1">
    <location>
        <position position="1"/>
    </location>
</feature>
<dbReference type="OrthoDB" id="5425890at2759"/>
<keyword evidence="2" id="KW-1185">Reference proteome</keyword>
<sequence length="59" mass="6435">ENVYNMDKTGVMLSILGSVKVLVGRDNRWNYRGAGVKRAMVTAVKCLSADGRALLPLII</sequence>
<gene>
    <name evidence="1" type="ORF">CC86DRAFT_267728</name>
</gene>
<accession>A0A6A7AGD0</accession>
<feature type="non-terminal residue" evidence="1">
    <location>
        <position position="59"/>
    </location>
</feature>
<evidence type="ECO:0000313" key="2">
    <source>
        <dbReference type="Proteomes" id="UP000799424"/>
    </source>
</evidence>
<organism evidence="1 2">
    <name type="scientific">Ophiobolus disseminans</name>
    <dbReference type="NCBI Taxonomy" id="1469910"/>
    <lineage>
        <taxon>Eukaryota</taxon>
        <taxon>Fungi</taxon>
        <taxon>Dikarya</taxon>
        <taxon>Ascomycota</taxon>
        <taxon>Pezizomycotina</taxon>
        <taxon>Dothideomycetes</taxon>
        <taxon>Pleosporomycetidae</taxon>
        <taxon>Pleosporales</taxon>
        <taxon>Pleosporineae</taxon>
        <taxon>Phaeosphaeriaceae</taxon>
        <taxon>Ophiobolus</taxon>
    </lineage>
</organism>